<evidence type="ECO:0000313" key="3">
    <source>
        <dbReference type="EMBL" id="QPV63603.1"/>
    </source>
</evidence>
<keyword evidence="4" id="KW-1185">Reference proteome</keyword>
<dbReference type="Proteomes" id="UP000595001">
    <property type="component" value="Chromosome"/>
</dbReference>
<dbReference type="RefSeq" id="WP_198062391.1">
    <property type="nucleotide sequence ID" value="NZ_CP065856.1"/>
</dbReference>
<name>A0A7T3FZH6_9EURY</name>
<dbReference type="KEGG" id="hlt:I7X12_02925"/>
<dbReference type="InterPro" id="IPR029055">
    <property type="entry name" value="Ntn_hydrolases_N"/>
</dbReference>
<dbReference type="PANTHER" id="PTHR43284:SF1">
    <property type="entry name" value="ASPARAGINE SYNTHETASE"/>
    <property type="match status" value="1"/>
</dbReference>
<feature type="compositionally biased region" description="Basic and acidic residues" evidence="1">
    <location>
        <begin position="496"/>
        <end position="507"/>
    </location>
</feature>
<sequence length="592" mass="61664">MTGLIGRSPGDTELDEMAEAMVREDWYELETASEGAAAVGVLEHGTRDPDANVVWRGDGLLGVVYGVVSNRDRLALSWGDLFRGVADDSRDTLARLDGPFALACVDTRASVVHLATDKAGSRPLYYAPAGDPDGAGDRFEGDGIAFASELGPLAAERADPTLDPRAVGDLLLFGGVVGERTLLTEVGSLPPATRLTVDDGVSTERYWEPAPEGLAPSGYPDRWLADYRRALADVATTARDRTLWFPGDADSRIAAAVLADQSPPIRTLACAGPTGGDRETGASVATRLGTPNAGDHGEPDHHLVDAVADAVAATDAMVAWSTVDALAYVTDGLHDDADVLVHGDAALDAATWAGAIAADDSAASALSEHESVIPAETVRDLLAVDADQLDSVDAVVANCVDGPAERTAVDAATQVRAATELRSRAVQRRQVGTRTLASGSLLDTAARMPTAYRLGTLPISAPVGAGTPPIRRAVAERLGSDLAVIPTGPGGADSAAPRDDAASDERGVPAGDGYARRYATDDRFRRFVDDLLDGVAERAPLDAAAVSALHDRLAARDLSTFAPVAALTGLELWARRHLDDDTAARGRSAVEV</sequence>
<dbReference type="OrthoDB" id="8692at2157"/>
<evidence type="ECO:0000256" key="1">
    <source>
        <dbReference type="SAM" id="MobiDB-lite"/>
    </source>
</evidence>
<reference evidence="3 4" key="1">
    <citation type="submission" date="2020-12" db="EMBL/GenBank/DDBJ databases">
        <title>Halosimplex halophilum sp. nov. and Halosimplex salinum sp. nov., two new members of the genus Halosimplex.</title>
        <authorList>
            <person name="Cui H.L."/>
        </authorList>
    </citation>
    <scope>NUCLEOTIDE SEQUENCE [LARGE SCALE GENOMIC DNA]</scope>
    <source>
        <strain evidence="3 4">YGH94</strain>
    </source>
</reference>
<dbReference type="Gene3D" id="3.60.20.10">
    <property type="entry name" value="Glutamine Phosphoribosylpyrophosphate, subunit 1, domain 1"/>
    <property type="match status" value="1"/>
</dbReference>
<evidence type="ECO:0000313" key="4">
    <source>
        <dbReference type="Proteomes" id="UP000595001"/>
    </source>
</evidence>
<dbReference type="SUPFAM" id="SSF56235">
    <property type="entry name" value="N-terminal nucleophile aminohydrolases (Ntn hydrolases)"/>
    <property type="match status" value="1"/>
</dbReference>
<dbReference type="InterPro" id="IPR017932">
    <property type="entry name" value="GATase_2_dom"/>
</dbReference>
<dbReference type="EMBL" id="CP065856">
    <property type="protein sequence ID" value="QPV63603.1"/>
    <property type="molecule type" value="Genomic_DNA"/>
</dbReference>
<evidence type="ECO:0000259" key="2">
    <source>
        <dbReference type="Pfam" id="PF13537"/>
    </source>
</evidence>
<proteinExistence type="predicted"/>
<dbReference type="InterPro" id="IPR051786">
    <property type="entry name" value="ASN_synthetase/amidase"/>
</dbReference>
<dbReference type="GeneID" id="60587412"/>
<organism evidence="3 4">
    <name type="scientific">Halosimplex litoreum</name>
    <dbReference type="NCBI Taxonomy" id="1198301"/>
    <lineage>
        <taxon>Archaea</taxon>
        <taxon>Methanobacteriati</taxon>
        <taxon>Methanobacteriota</taxon>
        <taxon>Stenosarchaea group</taxon>
        <taxon>Halobacteria</taxon>
        <taxon>Halobacteriales</taxon>
        <taxon>Haloarculaceae</taxon>
        <taxon>Halosimplex</taxon>
    </lineage>
</organism>
<dbReference type="PANTHER" id="PTHR43284">
    <property type="entry name" value="ASPARAGINE SYNTHETASE (GLUTAMINE-HYDROLYZING)"/>
    <property type="match status" value="1"/>
</dbReference>
<dbReference type="AlphaFoldDB" id="A0A7T3FZH6"/>
<feature type="domain" description="Glutamine amidotransferase type-2" evidence="2">
    <location>
        <begin position="89"/>
        <end position="129"/>
    </location>
</feature>
<protein>
    <recommendedName>
        <fullName evidence="2">Glutamine amidotransferase type-2 domain-containing protein</fullName>
    </recommendedName>
</protein>
<dbReference type="Pfam" id="PF13537">
    <property type="entry name" value="GATase_7"/>
    <property type="match status" value="1"/>
</dbReference>
<accession>A0A7T3FZH6</accession>
<gene>
    <name evidence="3" type="ORF">I7X12_02925</name>
</gene>
<feature type="region of interest" description="Disordered" evidence="1">
    <location>
        <begin position="485"/>
        <end position="514"/>
    </location>
</feature>